<dbReference type="GO" id="GO:0006357">
    <property type="term" value="P:regulation of transcription by RNA polymerase II"/>
    <property type="evidence" value="ECO:0007669"/>
    <property type="project" value="InterPro"/>
</dbReference>
<proteinExistence type="inferred from homology"/>
<dbReference type="GO" id="GO:0070847">
    <property type="term" value="C:core mediator complex"/>
    <property type="evidence" value="ECO:0007669"/>
    <property type="project" value="TreeGrafter"/>
</dbReference>
<evidence type="ECO:0000256" key="1">
    <source>
        <dbReference type="ARBA" id="ARBA00004123"/>
    </source>
</evidence>
<keyword evidence="4 7" id="KW-0010">Activator</keyword>
<keyword evidence="5 7" id="KW-0804">Transcription</keyword>
<name>A0A836CA29_9STRA</name>
<feature type="compositionally biased region" description="Low complexity" evidence="8">
    <location>
        <begin position="1117"/>
        <end position="1136"/>
    </location>
</feature>
<evidence type="ECO:0000256" key="7">
    <source>
        <dbReference type="RuleBase" id="RU365082"/>
    </source>
</evidence>
<dbReference type="OrthoDB" id="205099at2759"/>
<dbReference type="GO" id="GO:0003712">
    <property type="term" value="F:transcription coregulator activity"/>
    <property type="evidence" value="ECO:0007669"/>
    <property type="project" value="UniProtKB-UniRule"/>
</dbReference>
<evidence type="ECO:0000256" key="2">
    <source>
        <dbReference type="ARBA" id="ARBA00007813"/>
    </source>
</evidence>
<comment type="function">
    <text evidence="7">Component of the Mediator complex, a coactivator involved in the regulated transcription of nearly all RNA polymerase II-dependent genes. Mediator functions as a bridge to convey information from gene-specific regulatory proteins to the basal RNA polymerase II transcription machinery. Mediator is recruited to promoters by direct interactions with regulatory proteins and serves as a scaffold for the assembly of a functional preinitiation complex with RNA polymerase II and the general transcription factors.</text>
</comment>
<dbReference type="EMBL" id="JAFCMP010000525">
    <property type="protein sequence ID" value="KAG5177443.1"/>
    <property type="molecule type" value="Genomic_DNA"/>
</dbReference>
<feature type="compositionally biased region" description="Gly residues" evidence="8">
    <location>
        <begin position="678"/>
        <end position="697"/>
    </location>
</feature>
<dbReference type="InterPro" id="IPR013947">
    <property type="entry name" value="Mediator_Med14"/>
</dbReference>
<evidence type="ECO:0000259" key="9">
    <source>
        <dbReference type="Pfam" id="PF08638"/>
    </source>
</evidence>
<gene>
    <name evidence="10" type="ORF">JKP88DRAFT_346998</name>
</gene>
<feature type="domain" description="Mediator complex subunit MED14 N-terminal" evidence="9">
    <location>
        <begin position="21"/>
        <end position="218"/>
    </location>
</feature>
<feature type="region of interest" description="Disordered" evidence="8">
    <location>
        <begin position="676"/>
        <end position="707"/>
    </location>
</feature>
<dbReference type="InterPro" id="IPR055122">
    <property type="entry name" value="Med14_N"/>
</dbReference>
<organism evidence="10 11">
    <name type="scientific">Tribonema minus</name>
    <dbReference type="NCBI Taxonomy" id="303371"/>
    <lineage>
        <taxon>Eukaryota</taxon>
        <taxon>Sar</taxon>
        <taxon>Stramenopiles</taxon>
        <taxon>Ochrophyta</taxon>
        <taxon>PX clade</taxon>
        <taxon>Xanthophyceae</taxon>
        <taxon>Tribonematales</taxon>
        <taxon>Tribonemataceae</taxon>
        <taxon>Tribonema</taxon>
    </lineage>
</organism>
<dbReference type="AlphaFoldDB" id="A0A836CA29"/>
<dbReference type="GO" id="GO:0016592">
    <property type="term" value="C:mediator complex"/>
    <property type="evidence" value="ECO:0007669"/>
    <property type="project" value="UniProtKB-UniRule"/>
</dbReference>
<feature type="region of interest" description="Disordered" evidence="8">
    <location>
        <begin position="1114"/>
        <end position="1136"/>
    </location>
</feature>
<accession>A0A836CA29</accession>
<evidence type="ECO:0000256" key="6">
    <source>
        <dbReference type="ARBA" id="ARBA00023242"/>
    </source>
</evidence>
<keyword evidence="3 7" id="KW-0805">Transcription regulation</keyword>
<comment type="subunit">
    <text evidence="7">Component of the Mediator complex.</text>
</comment>
<evidence type="ECO:0000256" key="5">
    <source>
        <dbReference type="ARBA" id="ARBA00023163"/>
    </source>
</evidence>
<comment type="caution">
    <text evidence="10">The sequence shown here is derived from an EMBL/GenBank/DDBJ whole genome shotgun (WGS) entry which is preliminary data.</text>
</comment>
<dbReference type="PANTHER" id="PTHR12809:SF2">
    <property type="entry name" value="MEDIATOR OF RNA POLYMERASE II TRANSCRIPTION SUBUNIT 14"/>
    <property type="match status" value="1"/>
</dbReference>
<dbReference type="Proteomes" id="UP000664859">
    <property type="component" value="Unassembled WGS sequence"/>
</dbReference>
<protein>
    <recommendedName>
        <fullName evidence="7">Mediator of RNA polymerase II transcription subunit 14</fullName>
    </recommendedName>
    <alternativeName>
        <fullName evidence="7">Mediator complex subunit 14</fullName>
    </alternativeName>
</protein>
<dbReference type="PANTHER" id="PTHR12809">
    <property type="entry name" value="MEDIATOR COMPLEX SUBUNIT"/>
    <property type="match status" value="1"/>
</dbReference>
<evidence type="ECO:0000256" key="8">
    <source>
        <dbReference type="SAM" id="MobiDB-lite"/>
    </source>
</evidence>
<sequence length="1136" mass="115687">MNSTSQQQAGGPPPQDPIPSIPASYLVHLLVEKAYDDLQSLSSALSMENLDTRREEVLAYVRSYRARFLKAYAAVRWLTEFGHRELIADAREALAVAHGHRDKINEAQDRLFFMHGGLFGARQRPFDVPAALDVLGSGTYPRLPLGIPWCGMDQDESSLVPTDTPEQRASVLARVDRALRLALLVREPFPAGFTSRAVRRGCLYLEVAHEFELRLTLEGEGGDAPWVLRGLDIRVASRAGEAIAPPPVDLRQRVYLQNLLQRALDAAADSASPGGTAEAAAAAAAAAPAGPAAAAASGSDAAAADDSSKQFTSMRRRSSKAASAAAAMADASEVVPGRPLLTAYRLAHDFCMGAQLELLSVQAQALARPGAPWHGCLRAVLDRAARVLDIIVWEQEYGPALPTAAPPPPRGAPVNGVPPPAQGRFIRVHVQRPETADAEAHIRIQLGPGAAEAATEAALHIDAAALSASRLVRDAVRTFTRRKLAVLAPDVAAALRGAPAGGGGGGSGVRARLHAGGRALRVAARGGGALDIAADLRTGRCVVLSERAEARPDASGAHAALLEALALPPGAAGRAHAQGRAMLRARLMAALRMAALDAAEAAAACGLGLEPQWRWGALLGRGGASAYRTYLVVYSVYEPGAADLEQASLAAAPLANGQHDGIGAVGSLPHGAAALNGEAGGGGGGDGGSDGGSGGGVVWAQEPQSAAAPSGGEHLMFFLEVAVGEDLSAAQTMLVASVPKRGTTARWRTIATWRIPAEICGADAEAVAAAAASAGGSGGGGSGGNGGSGGGGDAGGVVNGRGIGAVLGKRSAHDMESCNGAAAEEEPLADGAEREQRSAVLRAMQRAADACVEQVPWCRLHRAAAACGLRLSPPPPTVTDVSYTWHQLLPQPPPPTAERIRPWLAGAWVRRDGPLSWCWRAQLADDAWAAEAPDAAVAAAAAAAPQPFCGADVALSDQLAPLAGLSVDAGSVRLRCAAHVPLRVQCRLLLDGLGDVRAALAPLAAQARSITTAAAASAASKCRILAVSEYHIALGGGGASGGAARNATAFVSHALCCVDVATAAAAAVGSGGLVLVLPPHTTPAVAWRARKTLAQTNSLQHLLAVLPHALGPPPPSAAGAPGAAAAAATSAALPPP</sequence>
<evidence type="ECO:0000256" key="4">
    <source>
        <dbReference type="ARBA" id="ARBA00023159"/>
    </source>
</evidence>
<reference evidence="10" key="1">
    <citation type="submission" date="2021-02" db="EMBL/GenBank/DDBJ databases">
        <title>First Annotated Genome of the Yellow-green Alga Tribonema minus.</title>
        <authorList>
            <person name="Mahan K.M."/>
        </authorList>
    </citation>
    <scope>NUCLEOTIDE SEQUENCE</scope>
    <source>
        <strain evidence="10">UTEX B ZZ1240</strain>
    </source>
</reference>
<keyword evidence="11" id="KW-1185">Reference proteome</keyword>
<evidence type="ECO:0000313" key="11">
    <source>
        <dbReference type="Proteomes" id="UP000664859"/>
    </source>
</evidence>
<evidence type="ECO:0000313" key="10">
    <source>
        <dbReference type="EMBL" id="KAG5177443.1"/>
    </source>
</evidence>
<keyword evidence="6 7" id="KW-0539">Nucleus</keyword>
<comment type="similarity">
    <text evidence="2 7">Belongs to the Mediator complex subunit 14 family.</text>
</comment>
<comment type="subcellular location">
    <subcellularLocation>
        <location evidence="1 7">Nucleus</location>
    </subcellularLocation>
</comment>
<evidence type="ECO:0000256" key="3">
    <source>
        <dbReference type="ARBA" id="ARBA00023015"/>
    </source>
</evidence>
<dbReference type="Pfam" id="PF08638">
    <property type="entry name" value="Med14"/>
    <property type="match status" value="1"/>
</dbReference>